<dbReference type="SUPFAM" id="SSF55166">
    <property type="entry name" value="Hedgehog/DD-peptidase"/>
    <property type="match status" value="1"/>
</dbReference>
<dbReference type="AlphaFoldDB" id="A0A848IE49"/>
<evidence type="ECO:0000256" key="1">
    <source>
        <dbReference type="SAM" id="Phobius"/>
    </source>
</evidence>
<proteinExistence type="predicted"/>
<reference evidence="3 4" key="1">
    <citation type="submission" date="2020-04" db="EMBL/GenBank/DDBJ databases">
        <title>Paraburkholderia sp. RP-4-7 isolated from soil.</title>
        <authorList>
            <person name="Dahal R.H."/>
        </authorList>
    </citation>
    <scope>NUCLEOTIDE SEQUENCE [LARGE SCALE GENOMIC DNA]</scope>
    <source>
        <strain evidence="3 4">RP-4-7</strain>
    </source>
</reference>
<dbReference type="InterPro" id="IPR039561">
    <property type="entry name" value="Peptidase_M15C"/>
</dbReference>
<dbReference type="CDD" id="cd14845">
    <property type="entry name" value="L-Ala-D-Glu_peptidase_like"/>
    <property type="match status" value="1"/>
</dbReference>
<sequence>MIAVVLLAYFAIAVVIAAMLLLPAVRASLLGAALAIHVRVMRGASQSASRARGQLVRSAKISQSTAIDMQKLLAKRRLLIFTTTGILATPPLVALALRGRQLFQFDDTARVPDEKIAALLNGEQLVPPPTLPPEVFATQEVEQIRPALKDASRDWNLLDADFRTRLLLVYKIMHEQYGYEMALLEGYRSPERQNRLAQMGGNVTNAAAFQSYHQYGLAADNAFLRDGKLVISEKDPWAMRGYQLYGQTAEQVGLTWGGRWKMMDLGHVEYHKPGFVLGRGH</sequence>
<dbReference type="Pfam" id="PF13539">
    <property type="entry name" value="Peptidase_M15_4"/>
    <property type="match status" value="1"/>
</dbReference>
<dbReference type="RefSeq" id="WP_169486866.1">
    <property type="nucleotide sequence ID" value="NZ_JABBGJ010000018.1"/>
</dbReference>
<evidence type="ECO:0000259" key="2">
    <source>
        <dbReference type="Pfam" id="PF13539"/>
    </source>
</evidence>
<dbReference type="Gene3D" id="3.30.1380.10">
    <property type="match status" value="1"/>
</dbReference>
<feature type="domain" description="Peptidase M15C" evidence="2">
    <location>
        <begin position="205"/>
        <end position="270"/>
    </location>
</feature>
<keyword evidence="1" id="KW-0812">Transmembrane</keyword>
<organism evidence="3 4">
    <name type="scientific">Paraburkholderia polaris</name>
    <dbReference type="NCBI Taxonomy" id="2728848"/>
    <lineage>
        <taxon>Bacteria</taxon>
        <taxon>Pseudomonadati</taxon>
        <taxon>Pseudomonadota</taxon>
        <taxon>Betaproteobacteria</taxon>
        <taxon>Burkholderiales</taxon>
        <taxon>Burkholderiaceae</taxon>
        <taxon>Paraburkholderia</taxon>
    </lineage>
</organism>
<keyword evidence="1" id="KW-1133">Transmembrane helix</keyword>
<evidence type="ECO:0000313" key="4">
    <source>
        <dbReference type="Proteomes" id="UP000544134"/>
    </source>
</evidence>
<name>A0A848IE49_9BURK</name>
<dbReference type="InterPro" id="IPR009045">
    <property type="entry name" value="Zn_M74/Hedgehog-like"/>
</dbReference>
<feature type="transmembrane region" description="Helical" evidence="1">
    <location>
        <begin position="78"/>
        <end position="97"/>
    </location>
</feature>
<keyword evidence="1" id="KW-0472">Membrane</keyword>
<evidence type="ECO:0000313" key="3">
    <source>
        <dbReference type="EMBL" id="NML99910.1"/>
    </source>
</evidence>
<accession>A0A848IE49</accession>
<dbReference type="EMBL" id="JABBGJ010000018">
    <property type="protein sequence ID" value="NML99910.1"/>
    <property type="molecule type" value="Genomic_DNA"/>
</dbReference>
<dbReference type="GO" id="GO:0008233">
    <property type="term" value="F:peptidase activity"/>
    <property type="evidence" value="ECO:0007669"/>
    <property type="project" value="InterPro"/>
</dbReference>
<dbReference type="Proteomes" id="UP000544134">
    <property type="component" value="Unassembled WGS sequence"/>
</dbReference>
<protein>
    <submittedName>
        <fullName evidence="3">M15 family metallopeptidase</fullName>
    </submittedName>
</protein>
<gene>
    <name evidence="3" type="ORF">HHL24_18465</name>
</gene>
<comment type="caution">
    <text evidence="3">The sequence shown here is derived from an EMBL/GenBank/DDBJ whole genome shotgun (WGS) entry which is preliminary data.</text>
</comment>
<keyword evidence="4" id="KW-1185">Reference proteome</keyword>